<name>A0A7Y9DXY0_9PSEU</name>
<accession>A0A7Y9DXY0</accession>
<dbReference type="AlphaFoldDB" id="A0A7Y9DXY0"/>
<dbReference type="PROSITE" id="PS50995">
    <property type="entry name" value="HTH_MARR_2"/>
    <property type="match status" value="1"/>
</dbReference>
<evidence type="ECO:0000256" key="3">
    <source>
        <dbReference type="ARBA" id="ARBA00023015"/>
    </source>
</evidence>
<dbReference type="InterPro" id="IPR036388">
    <property type="entry name" value="WH-like_DNA-bd_sf"/>
</dbReference>
<keyword evidence="5" id="KW-0804">Transcription</keyword>
<evidence type="ECO:0000256" key="5">
    <source>
        <dbReference type="ARBA" id="ARBA00023163"/>
    </source>
</evidence>
<keyword evidence="2" id="KW-0963">Cytoplasm</keyword>
<dbReference type="GO" id="GO:0003677">
    <property type="term" value="F:DNA binding"/>
    <property type="evidence" value="ECO:0007669"/>
    <property type="project" value="UniProtKB-KW"/>
</dbReference>
<keyword evidence="4 7" id="KW-0238">DNA-binding</keyword>
<evidence type="ECO:0000313" key="7">
    <source>
        <dbReference type="EMBL" id="NYD37381.1"/>
    </source>
</evidence>
<dbReference type="GO" id="GO:0006950">
    <property type="term" value="P:response to stress"/>
    <property type="evidence" value="ECO:0007669"/>
    <property type="project" value="TreeGrafter"/>
</dbReference>
<dbReference type="GO" id="GO:0003700">
    <property type="term" value="F:DNA-binding transcription factor activity"/>
    <property type="evidence" value="ECO:0007669"/>
    <property type="project" value="InterPro"/>
</dbReference>
<dbReference type="PANTHER" id="PTHR33164">
    <property type="entry name" value="TRANSCRIPTIONAL REGULATOR, MARR FAMILY"/>
    <property type="match status" value="1"/>
</dbReference>
<keyword evidence="3" id="KW-0805">Transcription regulation</keyword>
<dbReference type="Pfam" id="PF22381">
    <property type="entry name" value="Staph_reg_Sar_Rot"/>
    <property type="match status" value="1"/>
</dbReference>
<proteinExistence type="predicted"/>
<sequence length="163" mass="18010">MTTAEAGTGTQPFTIDGQLCFALHSASRAMTACYRQGLDALGLTYSQYAVMLVLWQHEAVSMGFLCEQLHLDSGTLSPLLKRLEKQGRVTRRRRPEDERTLEIACTEEGRALFDQARLVQRDVERATGLDGSDLASLRGQLDELAGRLRTATTVQEQQPVAQA</sequence>
<feature type="domain" description="HTH marR-type" evidence="6">
    <location>
        <begin position="16"/>
        <end position="146"/>
    </location>
</feature>
<dbReference type="EMBL" id="JACCBN010000001">
    <property type="protein sequence ID" value="NYD37381.1"/>
    <property type="molecule type" value="Genomic_DNA"/>
</dbReference>
<dbReference type="SUPFAM" id="SSF46785">
    <property type="entry name" value="Winged helix' DNA-binding domain"/>
    <property type="match status" value="1"/>
</dbReference>
<dbReference type="GO" id="GO:0005737">
    <property type="term" value="C:cytoplasm"/>
    <property type="evidence" value="ECO:0007669"/>
    <property type="project" value="UniProtKB-SubCell"/>
</dbReference>
<evidence type="ECO:0000256" key="4">
    <source>
        <dbReference type="ARBA" id="ARBA00023125"/>
    </source>
</evidence>
<dbReference type="InterPro" id="IPR036390">
    <property type="entry name" value="WH_DNA-bd_sf"/>
</dbReference>
<dbReference type="InterPro" id="IPR000835">
    <property type="entry name" value="HTH_MarR-typ"/>
</dbReference>
<dbReference type="RefSeq" id="WP_179794947.1">
    <property type="nucleotide sequence ID" value="NZ_BAABHP010000014.1"/>
</dbReference>
<keyword evidence="8" id="KW-1185">Reference proteome</keyword>
<dbReference type="Gene3D" id="1.10.10.10">
    <property type="entry name" value="Winged helix-like DNA-binding domain superfamily/Winged helix DNA-binding domain"/>
    <property type="match status" value="1"/>
</dbReference>
<dbReference type="InterPro" id="IPR055166">
    <property type="entry name" value="Transc_reg_Sar_Rot_HTH"/>
</dbReference>
<dbReference type="Proteomes" id="UP000535890">
    <property type="component" value="Unassembled WGS sequence"/>
</dbReference>
<dbReference type="PANTHER" id="PTHR33164:SF5">
    <property type="entry name" value="ORGANIC HYDROPEROXIDE RESISTANCE TRANSCRIPTIONAL REGULATOR"/>
    <property type="match status" value="1"/>
</dbReference>
<protein>
    <submittedName>
        <fullName evidence="7">DNA-binding MarR family transcriptional regulator</fullName>
    </submittedName>
</protein>
<evidence type="ECO:0000313" key="8">
    <source>
        <dbReference type="Proteomes" id="UP000535890"/>
    </source>
</evidence>
<reference evidence="7 8" key="1">
    <citation type="submission" date="2020-07" db="EMBL/GenBank/DDBJ databases">
        <title>Sequencing the genomes of 1000 actinobacteria strains.</title>
        <authorList>
            <person name="Klenk H.-P."/>
        </authorList>
    </citation>
    <scope>NUCLEOTIDE SEQUENCE [LARGE SCALE GENOMIC DNA]</scope>
    <source>
        <strain evidence="7 8">DSM 45772</strain>
    </source>
</reference>
<dbReference type="InterPro" id="IPR039422">
    <property type="entry name" value="MarR/SlyA-like"/>
</dbReference>
<evidence type="ECO:0000256" key="1">
    <source>
        <dbReference type="ARBA" id="ARBA00004496"/>
    </source>
</evidence>
<evidence type="ECO:0000256" key="2">
    <source>
        <dbReference type="ARBA" id="ARBA00022490"/>
    </source>
</evidence>
<organism evidence="7 8">
    <name type="scientific">Actinomycetospora corticicola</name>
    <dbReference type="NCBI Taxonomy" id="663602"/>
    <lineage>
        <taxon>Bacteria</taxon>
        <taxon>Bacillati</taxon>
        <taxon>Actinomycetota</taxon>
        <taxon>Actinomycetes</taxon>
        <taxon>Pseudonocardiales</taxon>
        <taxon>Pseudonocardiaceae</taxon>
        <taxon>Actinomycetospora</taxon>
    </lineage>
</organism>
<dbReference type="SMART" id="SM00347">
    <property type="entry name" value="HTH_MARR"/>
    <property type="match status" value="1"/>
</dbReference>
<evidence type="ECO:0000259" key="6">
    <source>
        <dbReference type="PROSITE" id="PS50995"/>
    </source>
</evidence>
<comment type="caution">
    <text evidence="7">The sequence shown here is derived from an EMBL/GenBank/DDBJ whole genome shotgun (WGS) entry which is preliminary data.</text>
</comment>
<comment type="subcellular location">
    <subcellularLocation>
        <location evidence="1">Cytoplasm</location>
    </subcellularLocation>
</comment>
<gene>
    <name evidence="7" type="ORF">BJ983_003483</name>
</gene>